<dbReference type="Gene3D" id="3.40.50.300">
    <property type="entry name" value="P-loop containing nucleotide triphosphate hydrolases"/>
    <property type="match status" value="1"/>
</dbReference>
<keyword evidence="4" id="KW-0547">Nucleotide-binding</keyword>
<sequence>MATIKLDRLVKRYGQATVVHGIDLSIQDGEFVVLVGPSGCGKSTTLRMIAGLEEISGGEIRIDGRVVNDLQPKDRNIAMVFQNYAIYPHMTVADNIAFGLYRSKLSKSEKRQRVEQVAGTLGLSQLLDRRPSALSGGQRQRVAIGRAMVRDPAAFLFDEPLSNLDAQLRTQMRIEIKRLHHRLGTTSVFVTHDQVEAMTMADRIVVMRDGRILQVGTPLELYERPVDIFTARFIGSPTMNLLPASLKEGRADLSGGSSVKIPSLSSSSSEILIGVRPQDLALGLSTGMPGFSISGTVVVVEPLGSETLVHIESSDQTVIGSAPGRQIPKIGEPMTLHAPAERLYYFDKVTEKALAAQ</sequence>
<feature type="domain" description="ABC transporter" evidence="6">
    <location>
        <begin position="4"/>
        <end position="234"/>
    </location>
</feature>
<dbReference type="InterPro" id="IPR003593">
    <property type="entry name" value="AAA+_ATPase"/>
</dbReference>
<dbReference type="InterPro" id="IPR015855">
    <property type="entry name" value="ABC_transpr_MalK-like"/>
</dbReference>
<reference evidence="7 8" key="1">
    <citation type="submission" date="2016-10" db="EMBL/GenBank/DDBJ databases">
        <authorList>
            <person name="de Groot N.N."/>
        </authorList>
    </citation>
    <scope>NUCLEOTIDE SEQUENCE [LARGE SCALE GENOMIC DNA]</scope>
    <source>
        <strain evidence="7 8">CGMCC 1.7666</strain>
    </source>
</reference>
<dbReference type="GO" id="GO:0140359">
    <property type="term" value="F:ABC-type transporter activity"/>
    <property type="evidence" value="ECO:0007669"/>
    <property type="project" value="InterPro"/>
</dbReference>
<dbReference type="CDD" id="cd03301">
    <property type="entry name" value="ABC_MalK_N"/>
    <property type="match status" value="1"/>
</dbReference>
<evidence type="ECO:0000256" key="4">
    <source>
        <dbReference type="ARBA" id="ARBA00022741"/>
    </source>
</evidence>
<dbReference type="STRING" id="549386.SAMN02927923_03792"/>
<dbReference type="PROSITE" id="PS50893">
    <property type="entry name" value="ABC_TRANSPORTER_2"/>
    <property type="match status" value="1"/>
</dbReference>
<dbReference type="EMBL" id="FMVJ01000013">
    <property type="protein sequence ID" value="SCZ06333.1"/>
    <property type="molecule type" value="Genomic_DNA"/>
</dbReference>
<dbReference type="InterPro" id="IPR003439">
    <property type="entry name" value="ABC_transporter-like_ATP-bd"/>
</dbReference>
<dbReference type="Gene3D" id="2.40.50.100">
    <property type="match status" value="1"/>
</dbReference>
<dbReference type="NCBIfam" id="NF008653">
    <property type="entry name" value="PRK11650.1"/>
    <property type="match status" value="1"/>
</dbReference>
<proteinExistence type="inferred from homology"/>
<evidence type="ECO:0000256" key="3">
    <source>
        <dbReference type="ARBA" id="ARBA00022448"/>
    </source>
</evidence>
<dbReference type="RefSeq" id="WP_091138111.1">
    <property type="nucleotide sequence ID" value="NZ_FMVJ01000013.1"/>
</dbReference>
<dbReference type="AlphaFoldDB" id="A0A1G5L054"/>
<dbReference type="InterPro" id="IPR008995">
    <property type="entry name" value="Mo/tungstate-bd_C_term_dom"/>
</dbReference>
<keyword evidence="7" id="KW-0762">Sugar transport</keyword>
<dbReference type="GO" id="GO:0008643">
    <property type="term" value="P:carbohydrate transport"/>
    <property type="evidence" value="ECO:0007669"/>
    <property type="project" value="InterPro"/>
</dbReference>
<dbReference type="OrthoDB" id="8151165at2"/>
<protein>
    <submittedName>
        <fullName evidence="7">Multiple sugar transport system ATP-binding protein</fullName>
    </submittedName>
</protein>
<dbReference type="GO" id="GO:0055052">
    <property type="term" value="C:ATP-binding cassette (ABC) transporter complex, substrate-binding subunit-containing"/>
    <property type="evidence" value="ECO:0007669"/>
    <property type="project" value="TreeGrafter"/>
</dbReference>
<evidence type="ECO:0000313" key="7">
    <source>
        <dbReference type="EMBL" id="SCZ06333.1"/>
    </source>
</evidence>
<comment type="similarity">
    <text evidence="2">Belongs to the ABC transporter superfamily.</text>
</comment>
<dbReference type="PANTHER" id="PTHR43875:SF1">
    <property type="entry name" value="OSMOPROTECTIVE COMPOUNDS UPTAKE ATP-BINDING PROTEIN GGTA"/>
    <property type="match status" value="1"/>
</dbReference>
<dbReference type="InterPro" id="IPR017871">
    <property type="entry name" value="ABC_transporter-like_CS"/>
</dbReference>
<dbReference type="Pfam" id="PF08402">
    <property type="entry name" value="TOBE_2"/>
    <property type="match status" value="1"/>
</dbReference>
<evidence type="ECO:0000256" key="1">
    <source>
        <dbReference type="ARBA" id="ARBA00004417"/>
    </source>
</evidence>
<dbReference type="SMART" id="SM00382">
    <property type="entry name" value="AAA"/>
    <property type="match status" value="1"/>
</dbReference>
<evidence type="ECO:0000256" key="5">
    <source>
        <dbReference type="ARBA" id="ARBA00022840"/>
    </source>
</evidence>
<dbReference type="InterPro" id="IPR013611">
    <property type="entry name" value="Transp-assoc_OB_typ2"/>
</dbReference>
<dbReference type="Gene3D" id="2.40.50.140">
    <property type="entry name" value="Nucleic acid-binding proteins"/>
    <property type="match status" value="1"/>
</dbReference>
<comment type="subcellular location">
    <subcellularLocation>
        <location evidence="1">Cell inner membrane</location>
        <topology evidence="1">Peripheral membrane protein</topology>
    </subcellularLocation>
</comment>
<gene>
    <name evidence="7" type="ORF">SAMN02927923_03792</name>
</gene>
<keyword evidence="8" id="KW-1185">Reference proteome</keyword>
<dbReference type="SUPFAM" id="SSF52540">
    <property type="entry name" value="P-loop containing nucleoside triphosphate hydrolases"/>
    <property type="match status" value="1"/>
</dbReference>
<dbReference type="Proteomes" id="UP000199569">
    <property type="component" value="Unassembled WGS sequence"/>
</dbReference>
<evidence type="ECO:0000313" key="8">
    <source>
        <dbReference type="Proteomes" id="UP000199569"/>
    </source>
</evidence>
<dbReference type="SUPFAM" id="SSF50331">
    <property type="entry name" value="MOP-like"/>
    <property type="match status" value="1"/>
</dbReference>
<dbReference type="InterPro" id="IPR012340">
    <property type="entry name" value="NA-bd_OB-fold"/>
</dbReference>
<accession>A0A1G5L054</accession>
<dbReference type="PROSITE" id="PS00211">
    <property type="entry name" value="ABC_TRANSPORTER_1"/>
    <property type="match status" value="1"/>
</dbReference>
<dbReference type="Pfam" id="PF00005">
    <property type="entry name" value="ABC_tran"/>
    <property type="match status" value="1"/>
</dbReference>
<dbReference type="PANTHER" id="PTHR43875">
    <property type="entry name" value="MALTODEXTRIN IMPORT ATP-BINDING PROTEIN MSMX"/>
    <property type="match status" value="1"/>
</dbReference>
<dbReference type="GO" id="GO:0016887">
    <property type="term" value="F:ATP hydrolysis activity"/>
    <property type="evidence" value="ECO:0007669"/>
    <property type="project" value="InterPro"/>
</dbReference>
<dbReference type="InterPro" id="IPR027417">
    <property type="entry name" value="P-loop_NTPase"/>
</dbReference>
<dbReference type="GO" id="GO:0005524">
    <property type="term" value="F:ATP binding"/>
    <property type="evidence" value="ECO:0007669"/>
    <property type="project" value="UniProtKB-KW"/>
</dbReference>
<keyword evidence="5 7" id="KW-0067">ATP-binding</keyword>
<evidence type="ECO:0000259" key="6">
    <source>
        <dbReference type="PROSITE" id="PS50893"/>
    </source>
</evidence>
<dbReference type="InterPro" id="IPR047641">
    <property type="entry name" value="ABC_transpr_MalK/UgpC-like"/>
</dbReference>
<evidence type="ECO:0000256" key="2">
    <source>
        <dbReference type="ARBA" id="ARBA00005417"/>
    </source>
</evidence>
<name>A0A1G5L054_9HYPH</name>
<dbReference type="FunFam" id="3.40.50.300:FF:000042">
    <property type="entry name" value="Maltose/maltodextrin ABC transporter, ATP-binding protein"/>
    <property type="match status" value="1"/>
</dbReference>
<keyword evidence="3" id="KW-0813">Transport</keyword>
<organism evidence="7 8">
    <name type="scientific">Microvirga guangxiensis</name>
    <dbReference type="NCBI Taxonomy" id="549386"/>
    <lineage>
        <taxon>Bacteria</taxon>
        <taxon>Pseudomonadati</taxon>
        <taxon>Pseudomonadota</taxon>
        <taxon>Alphaproteobacteria</taxon>
        <taxon>Hyphomicrobiales</taxon>
        <taxon>Methylobacteriaceae</taxon>
        <taxon>Microvirga</taxon>
    </lineage>
</organism>